<dbReference type="SUPFAM" id="SSF56235">
    <property type="entry name" value="N-terminal nucleophile aminohydrolases (Ntn hydrolases)"/>
    <property type="match status" value="1"/>
</dbReference>
<reference evidence="14 15" key="1">
    <citation type="submission" date="2019-03" db="EMBL/GenBank/DDBJ databases">
        <title>Genomic Encyclopedia of Type Strains, Phase IV (KMG-IV): sequencing the most valuable type-strain genomes for metagenomic binning, comparative biology and taxonomic classification.</title>
        <authorList>
            <person name="Goeker M."/>
        </authorList>
    </citation>
    <scope>NUCLEOTIDE SEQUENCE [LARGE SCALE GENOMIC DNA]</scope>
    <source>
        <strain evidence="14 15">DSM 100309</strain>
    </source>
</reference>
<dbReference type="InterPro" id="IPR051792">
    <property type="entry name" value="GGT_bact"/>
</dbReference>
<keyword evidence="13" id="KW-0732">Signal</keyword>
<dbReference type="EC" id="2.3.2.2" evidence="11"/>
<comment type="caution">
    <text evidence="14">The sequence shown here is derived from an EMBL/GenBank/DDBJ whole genome shotgun (WGS) entry which is preliminary data.</text>
</comment>
<organism evidence="14 15">
    <name type="scientific">Sulfurirhabdus autotrophica</name>
    <dbReference type="NCBI Taxonomy" id="1706046"/>
    <lineage>
        <taxon>Bacteria</taxon>
        <taxon>Pseudomonadati</taxon>
        <taxon>Pseudomonadota</taxon>
        <taxon>Betaproteobacteria</taxon>
        <taxon>Nitrosomonadales</taxon>
        <taxon>Sulfuricellaceae</taxon>
        <taxon>Sulfurirhabdus</taxon>
    </lineage>
</organism>
<evidence type="ECO:0000256" key="8">
    <source>
        <dbReference type="ARBA" id="ARBA00047417"/>
    </source>
</evidence>
<comment type="subunit">
    <text evidence="11">This enzyme consists of two polypeptide chains, which are synthesized in precursor form from a single polypeptide.</text>
</comment>
<comment type="catalytic activity">
    <reaction evidence="8 11">
        <text>an N-terminal (5-L-glutamyl)-[peptide] + an alpha-amino acid = 5-L-glutamyl amino acid + an N-terminal L-alpha-aminoacyl-[peptide]</text>
        <dbReference type="Rhea" id="RHEA:23904"/>
        <dbReference type="Rhea" id="RHEA-COMP:9780"/>
        <dbReference type="Rhea" id="RHEA-COMP:9795"/>
        <dbReference type="ChEBI" id="CHEBI:77644"/>
        <dbReference type="ChEBI" id="CHEBI:78597"/>
        <dbReference type="ChEBI" id="CHEBI:78599"/>
        <dbReference type="ChEBI" id="CHEBI:78608"/>
        <dbReference type="EC" id="2.3.2.2"/>
    </reaction>
</comment>
<dbReference type="Proteomes" id="UP000295367">
    <property type="component" value="Unassembled WGS sequence"/>
</dbReference>
<dbReference type="NCBIfam" id="TIGR00066">
    <property type="entry name" value="g_glut_trans"/>
    <property type="match status" value="1"/>
</dbReference>
<dbReference type="GO" id="GO:0036374">
    <property type="term" value="F:glutathione hydrolase activity"/>
    <property type="evidence" value="ECO:0007669"/>
    <property type="project" value="UniProtKB-UniRule"/>
</dbReference>
<evidence type="ECO:0000313" key="15">
    <source>
        <dbReference type="Proteomes" id="UP000295367"/>
    </source>
</evidence>
<keyword evidence="7 11" id="KW-0012">Acyltransferase</keyword>
<dbReference type="PRINTS" id="PR01210">
    <property type="entry name" value="GGTRANSPTASE"/>
</dbReference>
<keyword evidence="5 11" id="KW-0378">Hydrolase</keyword>
<dbReference type="InterPro" id="IPR043137">
    <property type="entry name" value="GGT_ssub_C"/>
</dbReference>
<evidence type="ECO:0000256" key="9">
    <source>
        <dbReference type="PIRSR" id="PIRSR600101-1"/>
    </source>
</evidence>
<dbReference type="InterPro" id="IPR000101">
    <property type="entry name" value="GGT_peptidase"/>
</dbReference>
<name>A0A4R3YEV0_9PROT</name>
<feature type="region of interest" description="Disordered" evidence="12">
    <location>
        <begin position="449"/>
        <end position="472"/>
    </location>
</feature>
<feature type="binding site" evidence="10">
    <location>
        <position position="116"/>
    </location>
    <ligand>
        <name>L-glutamate</name>
        <dbReference type="ChEBI" id="CHEBI:29985"/>
    </ligand>
</feature>
<evidence type="ECO:0000256" key="10">
    <source>
        <dbReference type="PIRSR" id="PIRSR600101-2"/>
    </source>
</evidence>
<feature type="binding site" evidence="10">
    <location>
        <position position="445"/>
    </location>
    <ligand>
        <name>L-glutamate</name>
        <dbReference type="ChEBI" id="CHEBI:29985"/>
    </ligand>
</feature>
<dbReference type="Gene3D" id="3.60.20.40">
    <property type="match status" value="1"/>
</dbReference>
<feature type="binding site" evidence="10">
    <location>
        <position position="492"/>
    </location>
    <ligand>
        <name>L-glutamate</name>
        <dbReference type="ChEBI" id="CHEBI:29985"/>
    </ligand>
</feature>
<comment type="catalytic activity">
    <reaction evidence="2 11">
        <text>glutathione + H2O = L-cysteinylglycine + L-glutamate</text>
        <dbReference type="Rhea" id="RHEA:28807"/>
        <dbReference type="ChEBI" id="CHEBI:15377"/>
        <dbReference type="ChEBI" id="CHEBI:29985"/>
        <dbReference type="ChEBI" id="CHEBI:57925"/>
        <dbReference type="ChEBI" id="CHEBI:61694"/>
        <dbReference type="EC" id="3.4.19.13"/>
    </reaction>
</comment>
<dbReference type="PANTHER" id="PTHR43199">
    <property type="entry name" value="GLUTATHIONE HYDROLASE"/>
    <property type="match status" value="1"/>
</dbReference>
<evidence type="ECO:0000256" key="2">
    <source>
        <dbReference type="ARBA" id="ARBA00001089"/>
    </source>
</evidence>
<comment type="similarity">
    <text evidence="3 11">Belongs to the gamma-glutamyltransferase family.</text>
</comment>
<keyword evidence="11" id="KW-0317">Glutathione biosynthesis</keyword>
<dbReference type="PANTHER" id="PTHR43199:SF1">
    <property type="entry name" value="GLUTATHIONE HYDROLASE PROENZYME"/>
    <property type="match status" value="1"/>
</dbReference>
<dbReference type="EMBL" id="SMCO01000001">
    <property type="protein sequence ID" value="TCV90636.1"/>
    <property type="molecule type" value="Genomic_DNA"/>
</dbReference>
<dbReference type="OrthoDB" id="5297205at2"/>
<sequence length="585" mass="62431">MKTRFLFLKPFSLAILIISLSLTAVADDLNHAPEAATGLQKRHDVFAKHAMVVAANPLAVDAGIQMLKRGGSAVDAAIAVHMVLTLVEPQSSGIGGGAFMLYYQKNQAKVETFDGRETAPAAATPDMFIGENDMPLPFYDAVIGGKSVGVPGDLRMLEMAHKRHGKLPWATLFGPAIALSEKGFAVSPRLHALIARDKYLPLQTASREYFYHADGSPLKIGENRKNLQLARVLRKVAKGGANAFYTGKIAKDIVATVQAHPTNAGQMTEADLANYKAKVRTAVCGSYRSYKLCGMPLPSSGGITALQILGILDQFDVAALRPGSTAAVHLISEAERLAFADRNQYLADSDFVNAPVAGLLDKAYLTKRAALISLDQSMGKAEPGTPSGTVSSVLGQDNALELPSTSHFSIVDKWGNAVSMTASIEDAFGSRHMVDGFLLNNELTDFSFNPEEEGKPVANRVEPGKRPRSSMAPTLIFDNQNNLVGLVGSPGGSSIIGYVVKTIIGIIDWKLTMQQAIDLPNFGSRNGPTELEKGSSLEMLQLPLQAMGHTVKVSEANSGLHGIVRVKNGWAGGADPRREGVARGY</sequence>
<evidence type="ECO:0000256" key="5">
    <source>
        <dbReference type="ARBA" id="ARBA00022801"/>
    </source>
</evidence>
<dbReference type="GO" id="GO:0006750">
    <property type="term" value="P:glutathione biosynthetic process"/>
    <property type="evidence" value="ECO:0007669"/>
    <property type="project" value="UniProtKB-KW"/>
</dbReference>
<evidence type="ECO:0000256" key="6">
    <source>
        <dbReference type="ARBA" id="ARBA00023145"/>
    </source>
</evidence>
<comment type="catalytic activity">
    <reaction evidence="1 11">
        <text>an S-substituted glutathione + H2O = an S-substituted L-cysteinylglycine + L-glutamate</text>
        <dbReference type="Rhea" id="RHEA:59468"/>
        <dbReference type="ChEBI" id="CHEBI:15377"/>
        <dbReference type="ChEBI" id="CHEBI:29985"/>
        <dbReference type="ChEBI" id="CHEBI:90779"/>
        <dbReference type="ChEBI" id="CHEBI:143103"/>
        <dbReference type="EC" id="3.4.19.13"/>
    </reaction>
</comment>
<evidence type="ECO:0000256" key="11">
    <source>
        <dbReference type="RuleBase" id="RU368036"/>
    </source>
</evidence>
<dbReference type="InterPro" id="IPR029055">
    <property type="entry name" value="Ntn_hydrolases_N"/>
</dbReference>
<feature type="active site" description="Nucleophile" evidence="9">
    <location>
        <position position="405"/>
    </location>
</feature>
<comment type="pathway">
    <text evidence="11">Sulfur metabolism; glutathione metabolism.</text>
</comment>
<dbReference type="InterPro" id="IPR043138">
    <property type="entry name" value="GGT_lsub"/>
</dbReference>
<evidence type="ECO:0000256" key="13">
    <source>
        <dbReference type="SAM" id="SignalP"/>
    </source>
</evidence>
<keyword evidence="4 11" id="KW-0808">Transferase</keyword>
<keyword evidence="6 11" id="KW-0865">Zymogen</keyword>
<proteinExistence type="inferred from homology"/>
<feature type="chain" id="PRO_5021034073" description="Glutathione hydrolase proenzyme" evidence="13">
    <location>
        <begin position="27"/>
        <end position="585"/>
    </location>
</feature>
<dbReference type="UniPathway" id="UPA00204"/>
<evidence type="ECO:0000256" key="4">
    <source>
        <dbReference type="ARBA" id="ARBA00022679"/>
    </source>
</evidence>
<dbReference type="Pfam" id="PF01019">
    <property type="entry name" value="G_glu_transpept"/>
    <property type="match status" value="1"/>
</dbReference>
<evidence type="ECO:0000256" key="7">
    <source>
        <dbReference type="ARBA" id="ARBA00023315"/>
    </source>
</evidence>
<dbReference type="EC" id="3.4.19.13" evidence="11"/>
<feature type="binding site" evidence="10">
    <location>
        <begin position="469"/>
        <end position="470"/>
    </location>
    <ligand>
        <name>L-glutamate</name>
        <dbReference type="ChEBI" id="CHEBI:29985"/>
    </ligand>
</feature>
<keyword evidence="15" id="KW-1185">Reference proteome</keyword>
<feature type="signal peptide" evidence="13">
    <location>
        <begin position="1"/>
        <end position="26"/>
    </location>
</feature>
<accession>A0A4R3YEV0</accession>
<comment type="PTM">
    <text evidence="11">Cleaved by autocatalysis into a large and a small subunit.</text>
</comment>
<dbReference type="GO" id="GO:0103068">
    <property type="term" value="F:leukotriene C4 gamma-glutamyl transferase activity"/>
    <property type="evidence" value="ECO:0007669"/>
    <property type="project" value="UniProtKB-EC"/>
</dbReference>
<protein>
    <recommendedName>
        <fullName evidence="11">Glutathione hydrolase proenzyme</fullName>
        <ecNumber evidence="11">2.3.2.2</ecNumber>
        <ecNumber evidence="11">3.4.19.13</ecNumber>
    </recommendedName>
    <component>
        <recommendedName>
            <fullName evidence="11">Glutathione hydrolase large chain</fullName>
        </recommendedName>
    </component>
    <component>
        <recommendedName>
            <fullName evidence="11">Glutathione hydrolase small chain</fullName>
        </recommendedName>
    </component>
</protein>
<evidence type="ECO:0000313" key="14">
    <source>
        <dbReference type="EMBL" id="TCV90636.1"/>
    </source>
</evidence>
<evidence type="ECO:0000256" key="1">
    <source>
        <dbReference type="ARBA" id="ARBA00001049"/>
    </source>
</evidence>
<dbReference type="Gene3D" id="1.10.246.130">
    <property type="match status" value="1"/>
</dbReference>
<evidence type="ECO:0000256" key="12">
    <source>
        <dbReference type="SAM" id="MobiDB-lite"/>
    </source>
</evidence>
<gene>
    <name evidence="14" type="ORF">EDC63_101610</name>
</gene>
<dbReference type="GO" id="GO:0006751">
    <property type="term" value="P:glutathione catabolic process"/>
    <property type="evidence" value="ECO:0007669"/>
    <property type="project" value="UniProtKB-UniRule"/>
</dbReference>
<dbReference type="RefSeq" id="WP_132920879.1">
    <property type="nucleotide sequence ID" value="NZ_SMCO01000001.1"/>
</dbReference>
<dbReference type="AlphaFoldDB" id="A0A4R3YEV0"/>
<evidence type="ECO:0000256" key="3">
    <source>
        <dbReference type="ARBA" id="ARBA00009381"/>
    </source>
</evidence>